<dbReference type="Proteomes" id="UP000613768">
    <property type="component" value="Unassembled WGS sequence"/>
</dbReference>
<dbReference type="EC" id="2.7.11.1" evidence="1"/>
<dbReference type="InterPro" id="IPR008271">
    <property type="entry name" value="Ser/Thr_kinase_AS"/>
</dbReference>
<dbReference type="InterPro" id="IPR017441">
    <property type="entry name" value="Protein_kinase_ATP_BS"/>
</dbReference>
<evidence type="ECO:0000256" key="2">
    <source>
        <dbReference type="ARBA" id="ARBA00022527"/>
    </source>
</evidence>
<gene>
    <name evidence="10" type="ORF">IFO71_17525</name>
</gene>
<evidence type="ECO:0000313" key="11">
    <source>
        <dbReference type="Proteomes" id="UP000613768"/>
    </source>
</evidence>
<dbReference type="PANTHER" id="PTHR43289:SF6">
    <property type="entry name" value="SERINE_THREONINE-PROTEIN KINASE NEKL-3"/>
    <property type="match status" value="1"/>
</dbReference>
<dbReference type="PANTHER" id="PTHR43289">
    <property type="entry name" value="MITOGEN-ACTIVATED PROTEIN KINASE KINASE KINASE 20-RELATED"/>
    <property type="match status" value="1"/>
</dbReference>
<accession>A0AAW3ZR11</accession>
<dbReference type="Pfam" id="PF00069">
    <property type="entry name" value="Pkinase"/>
    <property type="match status" value="1"/>
</dbReference>
<name>A0AAW3ZR11_9GAMM</name>
<dbReference type="SMART" id="SM00220">
    <property type="entry name" value="S_TKc"/>
    <property type="match status" value="1"/>
</dbReference>
<dbReference type="PROSITE" id="PS00107">
    <property type="entry name" value="PROTEIN_KINASE_ATP"/>
    <property type="match status" value="1"/>
</dbReference>
<keyword evidence="5 10" id="KW-0418">Kinase</keyword>
<keyword evidence="2 10" id="KW-0723">Serine/threonine-protein kinase</keyword>
<dbReference type="GO" id="GO:0005524">
    <property type="term" value="F:ATP binding"/>
    <property type="evidence" value="ECO:0007669"/>
    <property type="project" value="UniProtKB-UniRule"/>
</dbReference>
<dbReference type="SUPFAM" id="SSF56112">
    <property type="entry name" value="Protein kinase-like (PK-like)"/>
    <property type="match status" value="1"/>
</dbReference>
<dbReference type="InterPro" id="IPR000719">
    <property type="entry name" value="Prot_kinase_dom"/>
</dbReference>
<evidence type="ECO:0000256" key="5">
    <source>
        <dbReference type="ARBA" id="ARBA00022777"/>
    </source>
</evidence>
<keyword evidence="4 7" id="KW-0547">Nucleotide-binding</keyword>
<feature type="region of interest" description="Disordered" evidence="8">
    <location>
        <begin position="275"/>
        <end position="307"/>
    </location>
</feature>
<protein>
    <recommendedName>
        <fullName evidence="1">non-specific serine/threonine protein kinase</fullName>
        <ecNumber evidence="1">2.7.11.1</ecNumber>
    </recommendedName>
</protein>
<sequence>MDNADDSLLDFDIPGYRVHKLLGKGGMATVYLATQLRLNREVALKVIAPNFAVDQEFRERFVAEGQLTARLSHRNIMTVFDIGEANGTFFLATEVLPGGTLNERLPQLPNLTSKLLVVRDIAEGLGVAHQQRIVHRDIKPANIMFRADGTPVVTDFGIAKSLDVTRALTVQGMIVGTPTYMSPEQAQGQPLDGRSDIYSLGIMLYEMLTGELPFVGTDPFSIAFAHITRPPPPLPTKLAAIQPLLDKMLEKLPDNRIHSAAAVCEAIDALLPTLDEPESMPAGESARLRVRPRPVTETQPLSAQSAPAAAAPARRRLALIGGAGLAGALLLGLAIWQWPEGQAVSAPELGTTDAGLSDWDALLQDARQRISQRFYFAPVGGSAYDTLQLLLQERPTDRDAIELIDLLCRSVADDIERLRKADDRMAAARLLNEALQRFPNNTRLRELQAGASEDGALSANASDSEVEQWRSQAALALSDGRISQPPGDNALELYRRILLARPDDQDAQQRLRAMAADYAKVADTWLQRGRPDLAYTQAMLGLQAVANDAELLRIRDAARQSNGGAAP</sequence>
<dbReference type="Gene3D" id="1.10.510.10">
    <property type="entry name" value="Transferase(Phosphotransferase) domain 1"/>
    <property type="match status" value="1"/>
</dbReference>
<dbReference type="InterPro" id="IPR011009">
    <property type="entry name" value="Kinase-like_dom_sf"/>
</dbReference>
<comment type="caution">
    <text evidence="10">The sequence shown here is derived from an EMBL/GenBank/DDBJ whole genome shotgun (WGS) entry which is preliminary data.</text>
</comment>
<proteinExistence type="predicted"/>
<evidence type="ECO:0000256" key="6">
    <source>
        <dbReference type="ARBA" id="ARBA00022840"/>
    </source>
</evidence>
<dbReference type="AlphaFoldDB" id="A0AAW3ZR11"/>
<evidence type="ECO:0000256" key="7">
    <source>
        <dbReference type="PROSITE-ProRule" id="PRU10141"/>
    </source>
</evidence>
<keyword evidence="6 7" id="KW-0067">ATP-binding</keyword>
<evidence type="ECO:0000259" key="9">
    <source>
        <dbReference type="PROSITE" id="PS50011"/>
    </source>
</evidence>
<dbReference type="CDD" id="cd14014">
    <property type="entry name" value="STKc_PknB_like"/>
    <property type="match status" value="1"/>
</dbReference>
<dbReference type="GO" id="GO:0004674">
    <property type="term" value="F:protein serine/threonine kinase activity"/>
    <property type="evidence" value="ECO:0007669"/>
    <property type="project" value="UniProtKB-KW"/>
</dbReference>
<evidence type="ECO:0000256" key="8">
    <source>
        <dbReference type="SAM" id="MobiDB-lite"/>
    </source>
</evidence>
<dbReference type="PROSITE" id="PS00108">
    <property type="entry name" value="PROTEIN_KINASE_ST"/>
    <property type="match status" value="1"/>
</dbReference>
<dbReference type="EMBL" id="JACYTR010000055">
    <property type="protein sequence ID" value="MBD8527547.1"/>
    <property type="molecule type" value="Genomic_DNA"/>
</dbReference>
<evidence type="ECO:0000313" key="10">
    <source>
        <dbReference type="EMBL" id="MBD8527547.1"/>
    </source>
</evidence>
<dbReference type="Gene3D" id="3.30.200.20">
    <property type="entry name" value="Phosphorylase Kinase, domain 1"/>
    <property type="match status" value="1"/>
</dbReference>
<keyword evidence="11" id="KW-1185">Reference proteome</keyword>
<feature type="domain" description="Protein kinase" evidence="9">
    <location>
        <begin position="16"/>
        <end position="271"/>
    </location>
</feature>
<dbReference type="RefSeq" id="WP_192030966.1">
    <property type="nucleotide sequence ID" value="NZ_JACYTR010000055.1"/>
</dbReference>
<dbReference type="PROSITE" id="PS50011">
    <property type="entry name" value="PROTEIN_KINASE_DOM"/>
    <property type="match status" value="1"/>
</dbReference>
<reference evidence="10 11" key="1">
    <citation type="submission" date="2020-09" db="EMBL/GenBank/DDBJ databases">
        <title>Pseudoxanthomonas sp. CAU 1598 isolated from sand of Yaerae Beach.</title>
        <authorList>
            <person name="Kim W."/>
        </authorList>
    </citation>
    <scope>NUCLEOTIDE SEQUENCE [LARGE SCALE GENOMIC DNA]</scope>
    <source>
        <strain evidence="10 11">CAU 1598</strain>
    </source>
</reference>
<evidence type="ECO:0000256" key="3">
    <source>
        <dbReference type="ARBA" id="ARBA00022679"/>
    </source>
</evidence>
<evidence type="ECO:0000256" key="4">
    <source>
        <dbReference type="ARBA" id="ARBA00022741"/>
    </source>
</evidence>
<evidence type="ECO:0000256" key="1">
    <source>
        <dbReference type="ARBA" id="ARBA00012513"/>
    </source>
</evidence>
<organism evidence="10 11">
    <name type="scientific">Pseudomarimonas arenosa</name>
    <dbReference type="NCBI Taxonomy" id="2774145"/>
    <lineage>
        <taxon>Bacteria</taxon>
        <taxon>Pseudomonadati</taxon>
        <taxon>Pseudomonadota</taxon>
        <taxon>Gammaproteobacteria</taxon>
        <taxon>Lysobacterales</taxon>
        <taxon>Lysobacteraceae</taxon>
        <taxon>Pseudomarimonas</taxon>
    </lineage>
</organism>
<feature type="compositionally biased region" description="Polar residues" evidence="8">
    <location>
        <begin position="296"/>
        <end position="305"/>
    </location>
</feature>
<feature type="binding site" evidence="7">
    <location>
        <position position="45"/>
    </location>
    <ligand>
        <name>ATP</name>
        <dbReference type="ChEBI" id="CHEBI:30616"/>
    </ligand>
</feature>
<dbReference type="FunFam" id="1.10.510.10:FF:000021">
    <property type="entry name" value="Serine/threonine protein kinase"/>
    <property type="match status" value="1"/>
</dbReference>
<keyword evidence="3" id="KW-0808">Transferase</keyword>